<dbReference type="EMBL" id="CVRR01000014">
    <property type="protein sequence ID" value="CRL36925.1"/>
    <property type="molecule type" value="Genomic_DNA"/>
</dbReference>
<dbReference type="GO" id="GO:0008270">
    <property type="term" value="F:zinc ion binding"/>
    <property type="evidence" value="ECO:0007669"/>
    <property type="project" value="UniProtKB-KW"/>
</dbReference>
<dbReference type="RefSeq" id="WP_055067622.1">
    <property type="nucleotide sequence ID" value="NZ_CP173697.1"/>
</dbReference>
<evidence type="ECO:0000313" key="3">
    <source>
        <dbReference type="EMBL" id="CRL36925.1"/>
    </source>
</evidence>
<dbReference type="AlphaFoldDB" id="A0A0M6WJ97"/>
<accession>A0A0M6WJ97</accession>
<feature type="domain" description="SWIM-type" evidence="2">
    <location>
        <begin position="156"/>
        <end position="184"/>
    </location>
</feature>
<evidence type="ECO:0000256" key="1">
    <source>
        <dbReference type="PROSITE-ProRule" id="PRU00325"/>
    </source>
</evidence>
<organism evidence="3 4">
    <name type="scientific">Roseburia faecis</name>
    <dbReference type="NCBI Taxonomy" id="301302"/>
    <lineage>
        <taxon>Bacteria</taxon>
        <taxon>Bacillati</taxon>
        <taxon>Bacillota</taxon>
        <taxon>Clostridia</taxon>
        <taxon>Lachnospirales</taxon>
        <taxon>Lachnospiraceae</taxon>
        <taxon>Roseburia</taxon>
    </lineage>
</organism>
<dbReference type="PROSITE" id="PS50966">
    <property type="entry name" value="ZF_SWIM"/>
    <property type="match status" value="1"/>
</dbReference>
<dbReference type="Proteomes" id="UP000049979">
    <property type="component" value="Unassembled WGS sequence"/>
</dbReference>
<keyword evidence="1" id="KW-0479">Metal-binding</keyword>
<dbReference type="Pfam" id="PF04434">
    <property type="entry name" value="SWIM"/>
    <property type="match status" value="1"/>
</dbReference>
<gene>
    <name evidence="3" type="ORF">M72_27441</name>
</gene>
<dbReference type="InterPro" id="IPR007527">
    <property type="entry name" value="Znf_SWIM"/>
</dbReference>
<evidence type="ECO:0000313" key="4">
    <source>
        <dbReference type="Proteomes" id="UP000049979"/>
    </source>
</evidence>
<name>A0A0M6WJ97_9FIRM</name>
<dbReference type="STRING" id="301302.ERS852420_03357"/>
<keyword evidence="1" id="KW-0863">Zinc-finger</keyword>
<keyword evidence="4" id="KW-1185">Reference proteome</keyword>
<reference evidence="4" key="1">
    <citation type="submission" date="2015-05" db="EMBL/GenBank/DDBJ databases">
        <authorList>
            <consortium name="Pathogen Informatics"/>
        </authorList>
    </citation>
    <scope>NUCLEOTIDE SEQUENCE [LARGE SCALE GENOMIC DNA]</scope>
    <source>
        <strain evidence="4">M72</strain>
    </source>
</reference>
<evidence type="ECO:0000259" key="2">
    <source>
        <dbReference type="PROSITE" id="PS50966"/>
    </source>
</evidence>
<protein>
    <recommendedName>
        <fullName evidence="2">SWIM-type domain-containing protein</fullName>
    </recommendedName>
</protein>
<proteinExistence type="predicted"/>
<dbReference type="PANTHER" id="PTHR38133">
    <property type="entry name" value="SLR1429 PROTEIN"/>
    <property type="match status" value="1"/>
</dbReference>
<sequence>MRRYWEIDQTFAQPSESLLKKNLKESVKKQKEKGNKLEPVVISGRAIAKSWWGKAWCDNLERYADFASRLERGKRYVRTGTVIDLKIQKGKIIARVQGTRKTPYRVEIRISPLTEKKCEAILERCGKIETLERLLSGDFPDDMKELFQGEDGLFPQPSEISFQCSCPDWALMCKHVAAALYGVGARLDTNPALFFELRGIEIGRFVDVALANRVERMLENAQKPSARIMDDEEAAQKLFGVFGRA</sequence>
<dbReference type="OrthoDB" id="188274at2"/>
<keyword evidence="1" id="KW-0862">Zinc</keyword>
<dbReference type="PANTHER" id="PTHR38133:SF1">
    <property type="entry name" value="SLR1429 PROTEIN"/>
    <property type="match status" value="1"/>
</dbReference>